<reference evidence="2 3" key="1">
    <citation type="journal article" date="2015" name="Biotechnol. Biofuels">
        <title>Enhanced degradation of softwood versus hardwood by the white-rot fungus Pycnoporus coccineus.</title>
        <authorList>
            <person name="Couturier M."/>
            <person name="Navarro D."/>
            <person name="Chevret D."/>
            <person name="Henrissat B."/>
            <person name="Piumi F."/>
            <person name="Ruiz-Duenas F.J."/>
            <person name="Martinez A.T."/>
            <person name="Grigoriev I.V."/>
            <person name="Riley R."/>
            <person name="Lipzen A."/>
            <person name="Berrin J.G."/>
            <person name="Master E.R."/>
            <person name="Rosso M.N."/>
        </authorList>
    </citation>
    <scope>NUCLEOTIDE SEQUENCE [LARGE SCALE GENOMIC DNA]</scope>
    <source>
        <strain evidence="2 3">BRFM310</strain>
    </source>
</reference>
<accession>A0A1Y2IEE3</accession>
<dbReference type="Pfam" id="PF13460">
    <property type="entry name" value="NAD_binding_10"/>
    <property type="match status" value="1"/>
</dbReference>
<dbReference type="EMBL" id="KZ084140">
    <property type="protein sequence ID" value="OSC98271.1"/>
    <property type="molecule type" value="Genomic_DNA"/>
</dbReference>
<dbReference type="GO" id="GO:0005737">
    <property type="term" value="C:cytoplasm"/>
    <property type="evidence" value="ECO:0007669"/>
    <property type="project" value="TreeGrafter"/>
</dbReference>
<dbReference type="InterPro" id="IPR016040">
    <property type="entry name" value="NAD(P)-bd_dom"/>
</dbReference>
<protein>
    <submittedName>
        <fullName evidence="2">NAD-P-binding protein</fullName>
    </submittedName>
</protein>
<dbReference type="Gene3D" id="3.40.50.720">
    <property type="entry name" value="NAD(P)-binding Rossmann-like Domain"/>
    <property type="match status" value="1"/>
</dbReference>
<dbReference type="STRING" id="1353009.A0A1Y2IEE3"/>
<evidence type="ECO:0000259" key="1">
    <source>
        <dbReference type="Pfam" id="PF13460"/>
    </source>
</evidence>
<dbReference type="SUPFAM" id="SSF51735">
    <property type="entry name" value="NAD(P)-binding Rossmann-fold domains"/>
    <property type="match status" value="1"/>
</dbReference>
<keyword evidence="3" id="KW-1185">Reference proteome</keyword>
<dbReference type="PANTHER" id="PTHR48079">
    <property type="entry name" value="PROTEIN YEEZ"/>
    <property type="match status" value="1"/>
</dbReference>
<dbReference type="Proteomes" id="UP000193067">
    <property type="component" value="Unassembled WGS sequence"/>
</dbReference>
<dbReference type="AlphaFoldDB" id="A0A1Y2IEE3"/>
<sequence>MSKVSILLTGATGYIGASILQALLRHPNAKSFEISTLVRDPAKAKIIQDKFGVKVVVGSITNDTDKLSALAESAHVIIHTADSADNVEAVKALLQGMKARHEKTGDLPHLIHTSGAGVFMQAAHNDSASIMKYSDGDVSKIHALPPTAFHRNVELLVINADEKGKFAGTHIVTPTLVYGLGHGPLFDAGVANPLTVLVNLFVRAAVKRGTVGVKDGSRGVWQNVHIDDLVNLYIGLLDAILNDPEKISHGREGYFIAENGSSTIREILQSIAEGLFALGRISSPELVPYAPGEATRYFGSEMSSDLLFSDARCEGVRAQREFGWTPKHTTRELLEGLKSDVKEYVKKLEAE</sequence>
<dbReference type="PANTHER" id="PTHR48079:SF6">
    <property type="entry name" value="NAD(P)-BINDING DOMAIN-CONTAINING PROTEIN-RELATED"/>
    <property type="match status" value="1"/>
</dbReference>
<dbReference type="InterPro" id="IPR051783">
    <property type="entry name" value="NAD(P)-dependent_oxidoreduct"/>
</dbReference>
<evidence type="ECO:0000313" key="3">
    <source>
        <dbReference type="Proteomes" id="UP000193067"/>
    </source>
</evidence>
<organism evidence="2 3">
    <name type="scientific">Trametes coccinea (strain BRFM310)</name>
    <name type="common">Pycnoporus coccineus</name>
    <dbReference type="NCBI Taxonomy" id="1353009"/>
    <lineage>
        <taxon>Eukaryota</taxon>
        <taxon>Fungi</taxon>
        <taxon>Dikarya</taxon>
        <taxon>Basidiomycota</taxon>
        <taxon>Agaricomycotina</taxon>
        <taxon>Agaricomycetes</taxon>
        <taxon>Polyporales</taxon>
        <taxon>Polyporaceae</taxon>
        <taxon>Trametes</taxon>
    </lineage>
</organism>
<dbReference type="OrthoDB" id="10262413at2759"/>
<proteinExistence type="predicted"/>
<gene>
    <name evidence="2" type="ORF">PYCCODRAFT_1471185</name>
</gene>
<evidence type="ECO:0000313" key="2">
    <source>
        <dbReference type="EMBL" id="OSC98271.1"/>
    </source>
</evidence>
<dbReference type="InterPro" id="IPR036291">
    <property type="entry name" value="NAD(P)-bd_dom_sf"/>
</dbReference>
<dbReference type="GO" id="GO:0004029">
    <property type="term" value="F:aldehyde dehydrogenase (NAD+) activity"/>
    <property type="evidence" value="ECO:0007669"/>
    <property type="project" value="TreeGrafter"/>
</dbReference>
<feature type="domain" description="NAD(P)-binding" evidence="1">
    <location>
        <begin position="10"/>
        <end position="119"/>
    </location>
</feature>
<name>A0A1Y2IEE3_TRAC3</name>